<reference evidence="8 9" key="1">
    <citation type="submission" date="2024-05" db="EMBL/GenBank/DDBJ databases">
        <title>Haplotype-resolved chromosome-level genome assembly of Huyou (Citrus changshanensis).</title>
        <authorList>
            <person name="Miao C."/>
            <person name="Chen W."/>
            <person name="Wu Y."/>
            <person name="Wang L."/>
            <person name="Zhao S."/>
            <person name="Grierson D."/>
            <person name="Xu C."/>
            <person name="Chen K."/>
        </authorList>
    </citation>
    <scope>NUCLEOTIDE SEQUENCE [LARGE SCALE GENOMIC DNA]</scope>
    <source>
        <strain evidence="8">01-14</strain>
        <tissue evidence="8">Leaf</tissue>
    </source>
</reference>
<dbReference type="SUPFAM" id="SSF51206">
    <property type="entry name" value="cAMP-binding domain-like"/>
    <property type="match status" value="3"/>
</dbReference>
<evidence type="ECO:0000256" key="6">
    <source>
        <dbReference type="SAM" id="Phobius"/>
    </source>
</evidence>
<feature type="domain" description="Cyclic nucleotide-binding" evidence="7">
    <location>
        <begin position="401"/>
        <end position="483"/>
    </location>
</feature>
<feature type="transmembrane region" description="Helical" evidence="6">
    <location>
        <begin position="1229"/>
        <end position="1250"/>
    </location>
</feature>
<proteinExistence type="predicted"/>
<keyword evidence="4" id="KW-0406">Ion transport</keyword>
<dbReference type="SUPFAM" id="SSF81324">
    <property type="entry name" value="Voltage-gated potassium channels"/>
    <property type="match status" value="1"/>
</dbReference>
<feature type="transmembrane region" description="Helical" evidence="6">
    <location>
        <begin position="1335"/>
        <end position="1355"/>
    </location>
</feature>
<organism evidence="8 9">
    <name type="scientific">Citrus x changshan-huyou</name>
    <dbReference type="NCBI Taxonomy" id="2935761"/>
    <lineage>
        <taxon>Eukaryota</taxon>
        <taxon>Viridiplantae</taxon>
        <taxon>Streptophyta</taxon>
        <taxon>Embryophyta</taxon>
        <taxon>Tracheophyta</taxon>
        <taxon>Spermatophyta</taxon>
        <taxon>Magnoliopsida</taxon>
        <taxon>eudicotyledons</taxon>
        <taxon>Gunneridae</taxon>
        <taxon>Pentapetalae</taxon>
        <taxon>rosids</taxon>
        <taxon>malvids</taxon>
        <taxon>Sapindales</taxon>
        <taxon>Rutaceae</taxon>
        <taxon>Aurantioideae</taxon>
        <taxon>Citrus</taxon>
    </lineage>
</organism>
<dbReference type="GO" id="GO:0005516">
    <property type="term" value="F:calmodulin binding"/>
    <property type="evidence" value="ECO:0007669"/>
    <property type="project" value="UniProtKB-KW"/>
</dbReference>
<evidence type="ECO:0000256" key="4">
    <source>
        <dbReference type="ARBA" id="ARBA00023286"/>
    </source>
</evidence>
<dbReference type="Gene3D" id="1.10.287.630">
    <property type="entry name" value="Helix hairpin bin"/>
    <property type="match status" value="1"/>
</dbReference>
<feature type="transmembrane region" description="Helical" evidence="6">
    <location>
        <begin position="1192"/>
        <end position="1214"/>
    </location>
</feature>
<dbReference type="PROSITE" id="PS50042">
    <property type="entry name" value="CNMP_BINDING_3"/>
    <property type="match status" value="3"/>
</dbReference>
<evidence type="ECO:0000313" key="8">
    <source>
        <dbReference type="EMBL" id="KAK9181938.1"/>
    </source>
</evidence>
<dbReference type="InterPro" id="IPR018490">
    <property type="entry name" value="cNMP-bd_dom_sf"/>
</dbReference>
<feature type="domain" description="Cyclic nucleotide-binding" evidence="7">
    <location>
        <begin position="966"/>
        <end position="1049"/>
    </location>
</feature>
<gene>
    <name evidence="8" type="ORF">WN944_025079</name>
</gene>
<accession>A0AAP0QB61</accession>
<keyword evidence="3" id="KW-0547">Nucleotide-binding</keyword>
<keyword evidence="4" id="KW-1071">Ligand-gated ion channel</keyword>
<dbReference type="Proteomes" id="UP001428341">
    <property type="component" value="Unassembled WGS sequence"/>
</dbReference>
<dbReference type="GO" id="GO:0016020">
    <property type="term" value="C:membrane"/>
    <property type="evidence" value="ECO:0007669"/>
    <property type="project" value="UniProtKB-SubCell"/>
</dbReference>
<sequence length="1736" mass="199399">MSCTFRPETELVQYSPSSRRLRNRIISAPRNSPSSSRSFDNWNLIFVAAYLLSISLDGSFFYILYIDDYRKCLVLAKDLTFTLVVLRTVLDSFQIVYVYIRAHTHVPVPDFINGRGFHTSKWTFAKKFFCLLNGIVSVLPLPQAVIYLVVPKMRGHKFFSAMSLLKFVLVAQFLPRFVRMYQLFTKAASSSGAVHGLASGIFHFLVYLLVSHSFGALWYFLAMVRVSVCWRQACLHAGCSSHDSFYCDDDKFGDHRSLNAFCPAKLRDPTSFDFGMFHDALQSGIVEVTNFLQKFLYCFQWGIRSLSFAQNFQTSTDAWENIFSSAMTITGAVFIPFHLWNVMQFLQHINGNSERKIRKSSQMQEGTEGFNLHQFFNDLPPELSFAMKHELCLPVLKEVPMLQRMDEQRMNAILYHFNLVPYTQGMFLVQEGNPVNKLQLIVVGGDTLSWSSTSVFTPRNDGEFCGEELVSWAVDQQSDSSTVFPRSTRTVEAVTQVDAFSIEAGDLKEFVNQCRQPNGQLPKCFRYGSKKWRNWAAVIIQQAWYRQRKKKLKTSLLALTPSPFAVSSLRPIRPEVSLDFWFFYIPVVNDDRKCISLDTKLAITACLLRFLFDFLYSIPIALQMLTDLASTDYVSYGENDSYVTHTLRMIVDLVGGNNSRRNISHKRVCEYLSPSLLVDLLAIFPLPQLVILFIIPQMRGSKILDAMDLLKYSVFIQFVPRIVRIYPWSVAKLAEATWVIAAFNLLLYMFAGHVFGALWYFSAIERETECWKKACMNDTGCNRGSFDCDDCIGDYKFLDGVCPTKIRNTSIHDFGIFQDALQSGIVEVTDFPQKFLHCFRWGLRNLSCIGQNLQTSSNSWENFFVILVTICGLLLLLFLFGNMQMYLESKALKSKEMSVRMQEINEWMPIEKLSQSVQQQLKIYQRYVWRKPNNIDVESTLSSLPKELIRNIKHELCLELLKSVEEFKKLNEAILDALCDCVKMTFYFKHTHISLDGDPIYEMLFLVRGKIWIYGSKERINGSANTDYFRDNNNMSKMDHLADGDFWGEELVAWALYNRSLSNIPVSTRTVQTLTDVEGFVLTAEDLKSVFTEHEISGSTKLNLKHSNTQAACVIQLAWRRHRTRRKSSLSHVQIVELEESSTTVGNGTACVSSVPRNPPRNSFSARGHQLINNQNYCQKLKKILNPGGPHWNWFFLGVYLLSISLDSSFFYILSIDGYSECLALVKNLAFALVVFRSIFDIFHVIYVIFESDNADVDVPGNNSWAINARKYLHCINAILSILPIPLGLLFVVVPKMRGLEFEVAMSWLKYLVLAQYVPRTIRTYQLFKRATNGAGVYAVTLANAAFSFLVFLIVSHGFGALRYFIAIERVTVCWRQACKSSGCIHDSFLCDQYLGDRRILNTLCPIKIRDPTVFNFGMFHDALQTGIVEVTTNFHQKFLYCFQWGIRSLCGSEIVWIIFIVENLCSERTRQLLRMMFMMISILNCIDASSAKNCGTSVYFSESLFSLVMTITGVALISSLFENVKKLLQYYYKEISAKMQMQEIEKCRLFQMLCDDFQQEVRYYHQTVWQATEDFNVYQFFNELPRDINRKFKLQLCSPVLEKVFDRIDEHFLNAMLDLLKLVPYTERSILVHEGSGAEKMFFIVRGKIWSERTTIRTTTFSFNASNDGHFCGEELLPRASVLQLGGLPISTRTVIAHTPVEAFVIEADDWKQLVNSFMLPDDQLPYIFRLTQKI</sequence>
<keyword evidence="2" id="KW-0112">Calmodulin-binding</keyword>
<evidence type="ECO:0000256" key="1">
    <source>
        <dbReference type="ARBA" id="ARBA00022535"/>
    </source>
</evidence>
<feature type="transmembrane region" description="Helical" evidence="6">
    <location>
        <begin position="863"/>
        <end position="887"/>
    </location>
</feature>
<keyword evidence="6" id="KW-0472">Membrane</keyword>
<dbReference type="InterPro" id="IPR000595">
    <property type="entry name" value="cNMP-bd_dom"/>
</dbReference>
<dbReference type="EMBL" id="JBCGBO010000024">
    <property type="protein sequence ID" value="KAK9181938.1"/>
    <property type="molecule type" value="Genomic_DNA"/>
</dbReference>
<evidence type="ECO:0000259" key="7">
    <source>
        <dbReference type="PROSITE" id="PS50042"/>
    </source>
</evidence>
<protein>
    <recommendedName>
        <fullName evidence="7">Cyclic nucleotide-binding domain-containing protein</fullName>
    </recommendedName>
</protein>
<keyword evidence="6" id="KW-1133">Transmembrane helix</keyword>
<dbReference type="GO" id="GO:0030553">
    <property type="term" value="F:cGMP binding"/>
    <property type="evidence" value="ECO:0007669"/>
    <property type="project" value="UniProtKB-KW"/>
</dbReference>
<evidence type="ECO:0000256" key="2">
    <source>
        <dbReference type="ARBA" id="ARBA00022860"/>
    </source>
</evidence>
<feature type="transmembrane region" description="Helical" evidence="6">
    <location>
        <begin position="128"/>
        <end position="150"/>
    </location>
</feature>
<dbReference type="PANTHER" id="PTHR45651:SF5">
    <property type="entry name" value="CYCLIC NUCLEOTIDE-GATED ION CHANNEL 1"/>
    <property type="match status" value="1"/>
</dbReference>
<name>A0AAP0QB61_9ROSI</name>
<dbReference type="GO" id="GO:0034220">
    <property type="term" value="P:monoatomic ion transmembrane transport"/>
    <property type="evidence" value="ECO:0007669"/>
    <property type="project" value="UniProtKB-KW"/>
</dbReference>
<feature type="transmembrane region" description="Helical" evidence="6">
    <location>
        <begin position="738"/>
        <end position="761"/>
    </location>
</feature>
<feature type="transmembrane region" description="Helical" evidence="6">
    <location>
        <begin position="196"/>
        <end position="221"/>
    </location>
</feature>
<evidence type="ECO:0000256" key="5">
    <source>
        <dbReference type="ARBA" id="ARBA00023303"/>
    </source>
</evidence>
<keyword evidence="5" id="KW-0407">Ion channel</keyword>
<keyword evidence="9" id="KW-1185">Reference proteome</keyword>
<feature type="domain" description="Cyclic nucleotide-binding" evidence="7">
    <location>
        <begin position="1605"/>
        <end position="1716"/>
    </location>
</feature>
<dbReference type="CDD" id="cd00038">
    <property type="entry name" value="CAP_ED"/>
    <property type="match status" value="2"/>
</dbReference>
<dbReference type="InterPro" id="IPR014710">
    <property type="entry name" value="RmlC-like_jellyroll"/>
</dbReference>
<comment type="caution">
    <text evidence="8">The sequence shown here is derived from an EMBL/GenBank/DDBJ whole genome shotgun (WGS) entry which is preliminary data.</text>
</comment>
<evidence type="ECO:0000256" key="3">
    <source>
        <dbReference type="ARBA" id="ARBA00022992"/>
    </source>
</evidence>
<dbReference type="Gene3D" id="2.60.120.10">
    <property type="entry name" value="Jelly Rolls"/>
    <property type="match status" value="3"/>
</dbReference>
<keyword evidence="4" id="KW-0813">Transport</keyword>
<dbReference type="GO" id="GO:0030552">
    <property type="term" value="F:cAMP binding"/>
    <property type="evidence" value="ECO:0007669"/>
    <property type="project" value="UniProtKB-KW"/>
</dbReference>
<keyword evidence="3" id="KW-0142">cGMP-binding</keyword>
<keyword evidence="1" id="KW-0140">cGMP</keyword>
<dbReference type="PANTHER" id="PTHR45651">
    <property type="entry name" value="CYCLIC NUCLEOTIDE-GATED ION CHANNEL 15-RELATED-RELATED"/>
    <property type="match status" value="1"/>
</dbReference>
<evidence type="ECO:0000313" key="9">
    <source>
        <dbReference type="Proteomes" id="UP001428341"/>
    </source>
</evidence>
<feature type="transmembrane region" description="Helical" evidence="6">
    <location>
        <begin position="156"/>
        <end position="175"/>
    </location>
</feature>
<keyword evidence="6" id="KW-0812">Transmembrane</keyword>
<feature type="transmembrane region" description="Helical" evidence="6">
    <location>
        <begin position="1271"/>
        <end position="1294"/>
    </location>
</feature>
<feature type="transmembrane region" description="Helical" evidence="6">
    <location>
        <begin position="671"/>
        <end position="695"/>
    </location>
</feature>
<feature type="transmembrane region" description="Helical" evidence="6">
    <location>
        <begin position="42"/>
        <end position="65"/>
    </location>
</feature>